<comment type="caution">
    <text evidence="1">The sequence shown here is derived from an EMBL/GenBank/DDBJ whole genome shotgun (WGS) entry which is preliminary data.</text>
</comment>
<organism evidence="1 2">
    <name type="scientific">Nonomuraea corallina</name>
    <dbReference type="NCBI Taxonomy" id="2989783"/>
    <lineage>
        <taxon>Bacteria</taxon>
        <taxon>Bacillati</taxon>
        <taxon>Actinomycetota</taxon>
        <taxon>Actinomycetes</taxon>
        <taxon>Streptosporangiales</taxon>
        <taxon>Streptosporangiaceae</taxon>
        <taxon>Nonomuraea</taxon>
    </lineage>
</organism>
<dbReference type="InterPro" id="IPR008551">
    <property type="entry name" value="TANGO2"/>
</dbReference>
<reference evidence="1" key="1">
    <citation type="submission" date="2022-11" db="EMBL/GenBank/DDBJ databases">
        <title>Nonomuraea corallina sp. nov., a new species of the genus Nonomuraea isolated from sea side sediment in Thai sea.</title>
        <authorList>
            <person name="Ngamcharungchit C."/>
            <person name="Matsumoto A."/>
            <person name="Suriyachadkun C."/>
            <person name="Panbangred W."/>
            <person name="Inahashi Y."/>
            <person name="Intra B."/>
        </authorList>
    </citation>
    <scope>NUCLEOTIDE SEQUENCE</scope>
    <source>
        <strain evidence="1">MCN248</strain>
    </source>
</reference>
<sequence>MCTVIVRTGRPLTLMGIRDEFADRPWEGPAEHWPGHPGVVGGRDLKAGGTWLAVDPAARRAAALLNGRGTPAPETRKVSRGDLPLRAVTSGELPDTDLTRYDPFHLVLADPAGARLFSWDGHGLETTDLPGGTSVIVNTGLDPDHERVTANLPRFAGDADWREALRDPPSDAPEALIVRHELPDGRVFATLSVTLLTLAPDGVTYEFTDMTADQHR</sequence>
<proteinExistence type="predicted"/>
<dbReference type="PANTHER" id="PTHR17985">
    <property type="entry name" value="SER/THR-RICH PROTEIN T10 IN DGCR REGION"/>
    <property type="match status" value="1"/>
</dbReference>
<evidence type="ECO:0000313" key="2">
    <source>
        <dbReference type="Proteomes" id="UP001144036"/>
    </source>
</evidence>
<gene>
    <name evidence="1" type="ORF">OUY22_25320</name>
</gene>
<protein>
    <submittedName>
        <fullName evidence="1">NRDE family protein</fullName>
    </submittedName>
</protein>
<dbReference type="PANTHER" id="PTHR17985:SF8">
    <property type="entry name" value="TRANSPORT AND GOLGI ORGANIZATION PROTEIN 2 HOMOLOG"/>
    <property type="match status" value="1"/>
</dbReference>
<keyword evidence="2" id="KW-1185">Reference proteome</keyword>
<dbReference type="Proteomes" id="UP001144036">
    <property type="component" value="Unassembled WGS sequence"/>
</dbReference>
<dbReference type="Pfam" id="PF05742">
    <property type="entry name" value="TANGO2"/>
    <property type="match status" value="1"/>
</dbReference>
<dbReference type="EMBL" id="JAPNNL010000121">
    <property type="protein sequence ID" value="MDA0636743.1"/>
    <property type="molecule type" value="Genomic_DNA"/>
</dbReference>
<name>A0ABT4SHQ3_9ACTN</name>
<accession>A0ABT4SHQ3</accession>
<dbReference type="RefSeq" id="WP_270157637.1">
    <property type="nucleotide sequence ID" value="NZ_JAPNNL010000121.1"/>
</dbReference>
<evidence type="ECO:0000313" key="1">
    <source>
        <dbReference type="EMBL" id="MDA0636743.1"/>
    </source>
</evidence>